<dbReference type="EC" id="1.1.1.100" evidence="3"/>
<dbReference type="CDD" id="cd05233">
    <property type="entry name" value="SDR_c"/>
    <property type="match status" value="1"/>
</dbReference>
<evidence type="ECO:0000313" key="3">
    <source>
        <dbReference type="EMBL" id="MEY9258786.1"/>
    </source>
</evidence>
<dbReference type="Pfam" id="PF13561">
    <property type="entry name" value="adh_short_C2"/>
    <property type="match status" value="1"/>
</dbReference>
<protein>
    <submittedName>
        <fullName evidence="3">3-oxoacyl-[acyl-carrier protein] reductase</fullName>
        <ecNumber evidence="3">1.1.1.100</ecNumber>
    </submittedName>
</protein>
<organism evidence="3 4">
    <name type="scientific">Brevibacterium epidermidis</name>
    <dbReference type="NCBI Taxonomy" id="1698"/>
    <lineage>
        <taxon>Bacteria</taxon>
        <taxon>Bacillati</taxon>
        <taxon>Actinomycetota</taxon>
        <taxon>Actinomycetes</taxon>
        <taxon>Micrococcales</taxon>
        <taxon>Brevibacteriaceae</taxon>
        <taxon>Brevibacterium</taxon>
    </lineage>
</organism>
<dbReference type="RefSeq" id="WP_370036170.1">
    <property type="nucleotide sequence ID" value="NZ_JBGBYS010000008.1"/>
</dbReference>
<comment type="caution">
    <text evidence="3">The sequence shown here is derived from an EMBL/GenBank/DDBJ whole genome shotgun (WGS) entry which is preliminary data.</text>
</comment>
<gene>
    <name evidence="3" type="ORF">ABH903_001808</name>
</gene>
<evidence type="ECO:0000313" key="4">
    <source>
        <dbReference type="Proteomes" id="UP001565435"/>
    </source>
</evidence>
<dbReference type="Gene3D" id="3.40.50.720">
    <property type="entry name" value="NAD(P)-binding Rossmann-like Domain"/>
    <property type="match status" value="1"/>
</dbReference>
<dbReference type="EMBL" id="JBGBYS010000008">
    <property type="protein sequence ID" value="MEY9258786.1"/>
    <property type="molecule type" value="Genomic_DNA"/>
</dbReference>
<evidence type="ECO:0000256" key="2">
    <source>
        <dbReference type="ARBA" id="ARBA00023002"/>
    </source>
</evidence>
<dbReference type="InterPro" id="IPR036291">
    <property type="entry name" value="NAD(P)-bd_dom_sf"/>
</dbReference>
<keyword evidence="4" id="KW-1185">Reference proteome</keyword>
<dbReference type="PRINTS" id="PR00081">
    <property type="entry name" value="GDHRDH"/>
</dbReference>
<sequence length="282" mass="30261">MTSDFTPHVLITGAASGIGREIARQYADRGHQITIVDFDTEALSALTDDLRQSGSEVNQITCDLRTSEAPASVIETAFSHGNVHVLVNSAGVYPAVPLLDITAEIWDAVQTINVRAPQLLTVEFANRICHLAEELPIGYPSIVNISSGAALRARPGAAPYTTSKAAVEMVTRASALELGPLGIRVNAVAPGFVEVDSEINRLSDDYVEKVSANPLGRKGRPDDIARAVLWLASPEAEWITGEILRVDGGSAAGTLNLPIHWPETRTEINSLATSTQHRQQRK</sequence>
<proteinExistence type="inferred from homology"/>
<dbReference type="PRINTS" id="PR00080">
    <property type="entry name" value="SDRFAMILY"/>
</dbReference>
<dbReference type="PANTHER" id="PTHR43639:SF1">
    <property type="entry name" value="SHORT-CHAIN DEHYDROGENASE_REDUCTASE FAMILY PROTEIN"/>
    <property type="match status" value="1"/>
</dbReference>
<dbReference type="GO" id="GO:0004316">
    <property type="term" value="F:3-oxoacyl-[acyl-carrier-protein] reductase (NADPH) activity"/>
    <property type="evidence" value="ECO:0007669"/>
    <property type="project" value="UniProtKB-EC"/>
</dbReference>
<comment type="similarity">
    <text evidence="1">Belongs to the short-chain dehydrogenases/reductases (SDR) family.</text>
</comment>
<dbReference type="Proteomes" id="UP001565435">
    <property type="component" value="Unassembled WGS sequence"/>
</dbReference>
<accession>A0ABV4EJS8</accession>
<reference evidence="3 4" key="1">
    <citation type="submission" date="2024-07" db="EMBL/GenBank/DDBJ databases">
        <title>Mealworm larvae gut microbial communities from Newark, Delaware, USA.</title>
        <authorList>
            <person name="Blenner M."/>
        </authorList>
    </citation>
    <scope>NUCLEOTIDE SEQUENCE [LARGE SCALE GENOMIC DNA]</scope>
    <source>
        <strain evidence="3 4">UD i117</strain>
    </source>
</reference>
<dbReference type="InterPro" id="IPR002347">
    <property type="entry name" value="SDR_fam"/>
</dbReference>
<evidence type="ECO:0000256" key="1">
    <source>
        <dbReference type="ARBA" id="ARBA00006484"/>
    </source>
</evidence>
<dbReference type="SUPFAM" id="SSF51735">
    <property type="entry name" value="NAD(P)-binding Rossmann-fold domains"/>
    <property type="match status" value="1"/>
</dbReference>
<name>A0ABV4EJS8_BREEP</name>
<dbReference type="PANTHER" id="PTHR43639">
    <property type="entry name" value="OXIDOREDUCTASE, SHORT-CHAIN DEHYDROGENASE/REDUCTASE FAMILY (AFU_ORTHOLOGUE AFUA_5G02870)"/>
    <property type="match status" value="1"/>
</dbReference>
<keyword evidence="2 3" id="KW-0560">Oxidoreductase</keyword>